<evidence type="ECO:0000313" key="1">
    <source>
        <dbReference type="EMBL" id="SEO33538.1"/>
    </source>
</evidence>
<reference evidence="1 2" key="1">
    <citation type="submission" date="2016-10" db="EMBL/GenBank/DDBJ databases">
        <authorList>
            <person name="de Groot N.N."/>
        </authorList>
    </citation>
    <scope>NUCLEOTIDE SEQUENCE [LARGE SCALE GENOMIC DNA]</scope>
    <source>
        <strain evidence="1 2">CGMCC 1.10836</strain>
    </source>
</reference>
<proteinExistence type="predicted"/>
<gene>
    <name evidence="1" type="ORF">SAMN05216227_11051</name>
</gene>
<accession>A0A1H8NW49</accession>
<organism evidence="1 2">
    <name type="scientific">Pseudorhodobacter antarcticus</name>
    <dbReference type="NCBI Taxonomy" id="1077947"/>
    <lineage>
        <taxon>Bacteria</taxon>
        <taxon>Pseudomonadati</taxon>
        <taxon>Pseudomonadota</taxon>
        <taxon>Alphaproteobacteria</taxon>
        <taxon>Rhodobacterales</taxon>
        <taxon>Paracoccaceae</taxon>
        <taxon>Pseudorhodobacter</taxon>
    </lineage>
</organism>
<dbReference type="EMBL" id="FOCO01000105">
    <property type="protein sequence ID" value="SEO33538.1"/>
    <property type="molecule type" value="Genomic_DNA"/>
</dbReference>
<keyword evidence="2" id="KW-1185">Reference proteome</keyword>
<evidence type="ECO:0000313" key="2">
    <source>
        <dbReference type="Proteomes" id="UP000183002"/>
    </source>
</evidence>
<sequence>MPKRMARLPEGKLVVPELAGAEFTPSVTITPASELALAPIKYKCVVVLP</sequence>
<dbReference type="AlphaFoldDB" id="A0A1H8NW49"/>
<dbReference type="STRING" id="1077947.SAMN05216227_11051"/>
<name>A0A1H8NW49_9RHOB</name>
<protein>
    <submittedName>
        <fullName evidence="1">Uncharacterized protein</fullName>
    </submittedName>
</protein>
<dbReference type="Proteomes" id="UP000183002">
    <property type="component" value="Unassembled WGS sequence"/>
</dbReference>